<evidence type="ECO:0000313" key="18">
    <source>
        <dbReference type="EMBL" id="EOI53688.1"/>
    </source>
</evidence>
<dbReference type="NCBIfam" id="TIGR01494">
    <property type="entry name" value="ATPase_P-type"/>
    <property type="match status" value="2"/>
</dbReference>
<comment type="similarity">
    <text evidence="2">Belongs to the cation transport ATPase (P-type) (TC 3.A.3) family. Type IIA subfamily.</text>
</comment>
<evidence type="ECO:0000256" key="16">
    <source>
        <dbReference type="SAM" id="Phobius"/>
    </source>
</evidence>
<dbReference type="GO" id="GO:0005388">
    <property type="term" value="F:P-type calcium transporter activity"/>
    <property type="evidence" value="ECO:0007669"/>
    <property type="project" value="UniProtKB-EC"/>
</dbReference>
<dbReference type="GO" id="GO:0140352">
    <property type="term" value="P:export from cell"/>
    <property type="evidence" value="ECO:0007669"/>
    <property type="project" value="UniProtKB-ARBA"/>
</dbReference>
<feature type="transmembrane region" description="Helical" evidence="16">
    <location>
        <begin position="83"/>
        <end position="102"/>
    </location>
</feature>
<feature type="transmembrane region" description="Helical" evidence="16">
    <location>
        <begin position="669"/>
        <end position="691"/>
    </location>
</feature>
<dbReference type="Pfam" id="PF00122">
    <property type="entry name" value="E1-E2_ATPase"/>
    <property type="match status" value="1"/>
</dbReference>
<evidence type="ECO:0000256" key="13">
    <source>
        <dbReference type="ARBA" id="ARBA00022989"/>
    </source>
</evidence>
<dbReference type="Gene3D" id="1.20.1110.10">
    <property type="entry name" value="Calcium-transporting ATPase, transmembrane domain"/>
    <property type="match status" value="1"/>
</dbReference>
<dbReference type="SFLD" id="SFLDG00002">
    <property type="entry name" value="C1.7:_P-type_atpase_like"/>
    <property type="match status" value="1"/>
</dbReference>
<dbReference type="PRINTS" id="PR00120">
    <property type="entry name" value="HATPASE"/>
</dbReference>
<evidence type="ECO:0000256" key="9">
    <source>
        <dbReference type="ARBA" id="ARBA00022837"/>
    </source>
</evidence>
<dbReference type="AlphaFoldDB" id="R2XGE7"/>
<dbReference type="FunFam" id="3.40.50.1000:FF:000001">
    <property type="entry name" value="Phospholipid-transporting ATPase IC"/>
    <property type="match status" value="1"/>
</dbReference>
<keyword evidence="5" id="KW-0406">Ion transport</keyword>
<reference evidence="18 20" key="1">
    <citation type="submission" date="2013-02" db="EMBL/GenBank/DDBJ databases">
        <title>The Genome Sequence of Enterococcus gilvus ATCC BAA-350.</title>
        <authorList>
            <consortium name="The Broad Institute Genome Sequencing Platform"/>
            <consortium name="The Broad Institute Genome Sequencing Center for Infectious Disease"/>
            <person name="Earl A.M."/>
            <person name="Gilmore M.S."/>
            <person name="Lebreton F."/>
            <person name="Walker B."/>
            <person name="Young S.K."/>
            <person name="Zeng Q."/>
            <person name="Gargeya S."/>
            <person name="Fitzgerald M."/>
            <person name="Haas B."/>
            <person name="Abouelleil A."/>
            <person name="Alvarado L."/>
            <person name="Arachchi H.M."/>
            <person name="Berlin A.M."/>
            <person name="Chapman S.B."/>
            <person name="Dewar J."/>
            <person name="Goldberg J."/>
            <person name="Griggs A."/>
            <person name="Gujja S."/>
            <person name="Hansen M."/>
            <person name="Howarth C."/>
            <person name="Imamovic A."/>
            <person name="Larimer J."/>
            <person name="McCowan C."/>
            <person name="Murphy C."/>
            <person name="Neiman D."/>
            <person name="Pearson M."/>
            <person name="Priest M."/>
            <person name="Roberts A."/>
            <person name="Saif S."/>
            <person name="Shea T."/>
            <person name="Sisk P."/>
            <person name="Sykes S."/>
            <person name="Wortman J."/>
            <person name="Nusbaum C."/>
            <person name="Birren B."/>
        </authorList>
    </citation>
    <scope>NUCLEOTIDE SEQUENCE [LARGE SCALE GENOMIC DNA]</scope>
    <source>
        <strain evidence="18 20">ATCC BAA-350</strain>
    </source>
</reference>
<feature type="transmembrane region" description="Helical" evidence="16">
    <location>
        <begin position="839"/>
        <end position="863"/>
    </location>
</feature>
<evidence type="ECO:0000259" key="17">
    <source>
        <dbReference type="SMART" id="SM00831"/>
    </source>
</evidence>
<dbReference type="Pfam" id="PF00690">
    <property type="entry name" value="Cation_ATPase_N"/>
    <property type="match status" value="1"/>
</dbReference>
<name>R2XGE7_9ENTE</name>
<accession>R2XGE7</accession>
<dbReference type="InterPro" id="IPR023298">
    <property type="entry name" value="ATPase_P-typ_TM_dom_sf"/>
</dbReference>
<comment type="catalytic activity">
    <reaction evidence="15">
        <text>Ca(2+)(in) + ATP + H2O = Ca(2+)(out) + ADP + phosphate + H(+)</text>
        <dbReference type="Rhea" id="RHEA:18105"/>
        <dbReference type="ChEBI" id="CHEBI:15377"/>
        <dbReference type="ChEBI" id="CHEBI:15378"/>
        <dbReference type="ChEBI" id="CHEBI:29108"/>
        <dbReference type="ChEBI" id="CHEBI:30616"/>
        <dbReference type="ChEBI" id="CHEBI:43474"/>
        <dbReference type="ChEBI" id="CHEBI:456216"/>
        <dbReference type="EC" id="7.2.2.10"/>
    </reaction>
</comment>
<dbReference type="InterPro" id="IPR004014">
    <property type="entry name" value="ATPase_P-typ_cation-transptr_N"/>
</dbReference>
<reference evidence="19 21" key="2">
    <citation type="submission" date="2013-03" db="EMBL/GenBank/DDBJ databases">
        <title>The Genome Sequence of Enterococcus gilvus ATCC BAA-350 (PacBio/Illumina hybrid assembly).</title>
        <authorList>
            <consortium name="The Broad Institute Genomics Platform"/>
            <consortium name="The Broad Institute Genome Sequencing Center for Infectious Disease"/>
            <person name="Earl A."/>
            <person name="Russ C."/>
            <person name="Gilmore M."/>
            <person name="Surin D."/>
            <person name="Walker B."/>
            <person name="Young S."/>
            <person name="Zeng Q."/>
            <person name="Gargeya S."/>
            <person name="Fitzgerald M."/>
            <person name="Haas B."/>
            <person name="Abouelleil A."/>
            <person name="Allen A.W."/>
            <person name="Alvarado L."/>
            <person name="Arachchi H.M."/>
            <person name="Berlin A.M."/>
            <person name="Chapman S.B."/>
            <person name="Gainer-Dewar J."/>
            <person name="Goldberg J."/>
            <person name="Griggs A."/>
            <person name="Gujja S."/>
            <person name="Hansen M."/>
            <person name="Howarth C."/>
            <person name="Imamovic A."/>
            <person name="Ireland A."/>
            <person name="Larimer J."/>
            <person name="McCowan C."/>
            <person name="Murphy C."/>
            <person name="Pearson M."/>
            <person name="Poon T.W."/>
            <person name="Priest M."/>
            <person name="Roberts A."/>
            <person name="Saif S."/>
            <person name="Shea T."/>
            <person name="Sisk P."/>
            <person name="Sykes S."/>
            <person name="Wortman J."/>
            <person name="Nusbaum C."/>
            <person name="Birren B."/>
        </authorList>
    </citation>
    <scope>NUCLEOTIDE SEQUENCE [LARGE SCALE GENOMIC DNA]</scope>
    <source>
        <strain evidence="19 21">ATCC BAA-350</strain>
    </source>
</reference>
<dbReference type="InterPro" id="IPR036412">
    <property type="entry name" value="HAD-like_sf"/>
</dbReference>
<feature type="transmembrane region" description="Helical" evidence="16">
    <location>
        <begin position="778"/>
        <end position="796"/>
    </location>
</feature>
<keyword evidence="10" id="KW-0067">ATP-binding</keyword>
<evidence type="ECO:0000256" key="15">
    <source>
        <dbReference type="ARBA" id="ARBA00048694"/>
    </source>
</evidence>
<protein>
    <recommendedName>
        <fullName evidence="3">P-type Ca(2+) transporter</fullName>
        <ecNumber evidence="3">7.2.2.10</ecNumber>
    </recommendedName>
</protein>
<evidence type="ECO:0000256" key="11">
    <source>
        <dbReference type="ARBA" id="ARBA00022842"/>
    </source>
</evidence>
<dbReference type="InterPro" id="IPR008250">
    <property type="entry name" value="ATPase_P-typ_transduc_dom_A_sf"/>
</dbReference>
<gene>
    <name evidence="19" type="ORF">I592_00322</name>
    <name evidence="18" type="ORF">UKC_03640</name>
</gene>
<dbReference type="HOGENOM" id="CLU_002360_3_3_9"/>
<dbReference type="EMBL" id="ASWH01000001">
    <property type="protein sequence ID" value="EOW81037.1"/>
    <property type="molecule type" value="Genomic_DNA"/>
</dbReference>
<evidence type="ECO:0000256" key="3">
    <source>
        <dbReference type="ARBA" id="ARBA00012790"/>
    </source>
</evidence>
<dbReference type="SFLD" id="SFLDF00027">
    <property type="entry name" value="p-type_atpase"/>
    <property type="match status" value="1"/>
</dbReference>
<feature type="domain" description="Cation-transporting P-type ATPase N-terminal" evidence="17">
    <location>
        <begin position="2"/>
        <end position="76"/>
    </location>
</feature>
<dbReference type="EMBL" id="AJDQ01000012">
    <property type="protein sequence ID" value="EOI53688.1"/>
    <property type="molecule type" value="Genomic_DNA"/>
</dbReference>
<keyword evidence="21" id="KW-1185">Reference proteome</keyword>
<sequence>MDPYKEKIETVTNEYDANLENGLSSSEVEEKLKNNGKNKFEEAPKESLAKKFFLSLTDFTTIILLVAAVISLYTAIATDHGDYFESFLIIAIVVINSVLAIVQEGNAEKALSALQDMNKQTASVMRDGKQEQVDAEELVPGDTLLLESGSLITADARIVEASQLRVEESALTGESEPVMKDPEYIGEDGAALGDRVNMLYKGSTVVNGRGKAVVTATGMQTEMGKIAGLLNSDETQKTPLQKRLNHLGKRISLIALAAAAFVFFIGEMQGEPMLDMFITAISLAVAAVPETLTVIVTLTLAYGVQKMAKKNAIIRKLPAVETLGSANVICSDKTGTLTQNKMRVRRVWTHGDSVVDTEEGMTDEAMEVLSIAALCTDVLVENDDNELEIKGNPTEAAIVRAVEENYHTKAELEEKYPRIGEIPFDSDRKMMTTVHKRGKKFISITKGAFDVLLPKFHYGDVDQAAIVNDRFGKKALRVIAVGFAIHDEEPKEITSEALEKDLRLMGLIGMIDPPRPESKDAIARAKKAGIKTVMITGDHVVTAGAIAKELGIMKSRKEALSGAELQKLTDDELDERVKDLSVYARVTPEDKIRIVKSWQRTGAVVAMTGDGVNDAPALKASDVGCAMGITGTDVAKSAADMILTDDNFATIVDAVARGRSVYQGIRKAINFLLSCNISEIFIVVIAMLLGWGAPFTAVQLLFVNVVADGLPGFALGREPAEAGIMDEKPIPRDEGIFARGLWQKIGLNAAIFTVVTLIGFYVGAFVEHVSYFTPPSLEVGQTVAFLVLAYSSILHVFNVRSSKSIFKIDLATNKSLAQMAWLALAITTAIALIPQTQELFYLVPISMTHWMIAILLSIVPIIVTELIKFHKAPEVDPENI</sequence>
<feature type="transmembrane region" description="Helical" evidence="16">
    <location>
        <begin position="247"/>
        <end position="265"/>
    </location>
</feature>
<proteinExistence type="inferred from homology"/>
<dbReference type="InterPro" id="IPR059000">
    <property type="entry name" value="ATPase_P-type_domA"/>
</dbReference>
<feature type="transmembrane region" description="Helical" evidence="16">
    <location>
        <begin position="745"/>
        <end position="766"/>
    </location>
</feature>
<dbReference type="SUPFAM" id="SSF81660">
    <property type="entry name" value="Metal cation-transporting ATPase, ATP-binding domain N"/>
    <property type="match status" value="1"/>
</dbReference>
<dbReference type="InterPro" id="IPR018303">
    <property type="entry name" value="ATPase_P-typ_P_site"/>
</dbReference>
<keyword evidence="11" id="KW-0460">Magnesium</keyword>
<keyword evidence="8" id="KW-0547">Nucleotide-binding</keyword>
<dbReference type="GO" id="GO:0005524">
    <property type="term" value="F:ATP binding"/>
    <property type="evidence" value="ECO:0007669"/>
    <property type="project" value="UniProtKB-KW"/>
</dbReference>
<dbReference type="Proteomes" id="UP000013750">
    <property type="component" value="Unassembled WGS sequence"/>
</dbReference>
<keyword evidence="12" id="KW-1278">Translocase</keyword>
<feature type="transmembrane region" description="Helical" evidence="16">
    <location>
        <begin position="697"/>
        <end position="715"/>
    </location>
</feature>
<evidence type="ECO:0000256" key="2">
    <source>
        <dbReference type="ARBA" id="ARBA00005675"/>
    </source>
</evidence>
<dbReference type="InterPro" id="IPR001757">
    <property type="entry name" value="P_typ_ATPase"/>
</dbReference>
<comment type="caution">
    <text evidence="18">The sequence shown here is derived from an EMBL/GenBank/DDBJ whole genome shotgun (WGS) entry which is preliminary data.</text>
</comment>
<dbReference type="PROSITE" id="PS00154">
    <property type="entry name" value="ATPASE_E1_E2"/>
    <property type="match status" value="1"/>
</dbReference>
<dbReference type="Gene3D" id="3.40.1110.10">
    <property type="entry name" value="Calcium-transporting ATPase, cytoplasmic domain N"/>
    <property type="match status" value="1"/>
</dbReference>
<evidence type="ECO:0000256" key="5">
    <source>
        <dbReference type="ARBA" id="ARBA00022568"/>
    </source>
</evidence>
<evidence type="ECO:0000256" key="1">
    <source>
        <dbReference type="ARBA" id="ARBA00004651"/>
    </source>
</evidence>
<dbReference type="InterPro" id="IPR023214">
    <property type="entry name" value="HAD_sf"/>
</dbReference>
<dbReference type="SUPFAM" id="SSF81653">
    <property type="entry name" value="Calcium ATPase, transduction domain A"/>
    <property type="match status" value="1"/>
</dbReference>
<dbReference type="FunFam" id="3.40.50.1000:FF:000028">
    <property type="entry name" value="Calcium-transporting P-type ATPase, putative"/>
    <property type="match status" value="1"/>
</dbReference>
<dbReference type="Pfam" id="PF13246">
    <property type="entry name" value="Cation_ATPase"/>
    <property type="match status" value="1"/>
</dbReference>
<evidence type="ECO:0000256" key="12">
    <source>
        <dbReference type="ARBA" id="ARBA00022967"/>
    </source>
</evidence>
<feature type="transmembrane region" description="Helical" evidence="16">
    <location>
        <begin position="52"/>
        <end position="77"/>
    </location>
</feature>
<dbReference type="SUPFAM" id="SSF56784">
    <property type="entry name" value="HAD-like"/>
    <property type="match status" value="1"/>
</dbReference>
<keyword evidence="9" id="KW-0106">Calcium</keyword>
<evidence type="ECO:0000256" key="8">
    <source>
        <dbReference type="ARBA" id="ARBA00022741"/>
    </source>
</evidence>
<organism evidence="18 20">
    <name type="scientific">Enterococcus gilvus ATCC BAA-350</name>
    <dbReference type="NCBI Taxonomy" id="1158614"/>
    <lineage>
        <taxon>Bacteria</taxon>
        <taxon>Bacillati</taxon>
        <taxon>Bacillota</taxon>
        <taxon>Bacilli</taxon>
        <taxon>Lactobacillales</taxon>
        <taxon>Enterococcaceae</taxon>
        <taxon>Enterococcus</taxon>
    </lineage>
</organism>
<dbReference type="FunFam" id="2.70.150.10:FF:000016">
    <property type="entry name" value="Calcium-transporting P-type ATPase putative"/>
    <property type="match status" value="1"/>
</dbReference>
<feature type="transmembrane region" description="Helical" evidence="16">
    <location>
        <begin position="816"/>
        <end position="833"/>
    </location>
</feature>
<keyword evidence="6 16" id="KW-0812">Transmembrane</keyword>
<dbReference type="RefSeq" id="WP_010781980.1">
    <property type="nucleotide sequence ID" value="NZ_ASWH01000001.1"/>
</dbReference>
<evidence type="ECO:0000256" key="4">
    <source>
        <dbReference type="ARBA" id="ARBA00022475"/>
    </source>
</evidence>
<keyword evidence="14 16" id="KW-0472">Membrane</keyword>
<dbReference type="InterPro" id="IPR023299">
    <property type="entry name" value="ATPase_P-typ_cyto_dom_N"/>
</dbReference>
<dbReference type="SUPFAM" id="SSF81665">
    <property type="entry name" value="Calcium ATPase, transmembrane domain M"/>
    <property type="match status" value="1"/>
</dbReference>
<dbReference type="GO" id="GO:0016887">
    <property type="term" value="F:ATP hydrolysis activity"/>
    <property type="evidence" value="ECO:0007669"/>
    <property type="project" value="InterPro"/>
</dbReference>
<evidence type="ECO:0000313" key="21">
    <source>
        <dbReference type="Proteomes" id="UP000014160"/>
    </source>
</evidence>
<evidence type="ECO:0000313" key="20">
    <source>
        <dbReference type="Proteomes" id="UP000013750"/>
    </source>
</evidence>
<dbReference type="PATRIC" id="fig|1158614.3.peg.3626"/>
<dbReference type="OrthoDB" id="9760364at2"/>
<dbReference type="EC" id="7.2.2.10" evidence="3"/>
<dbReference type="GO" id="GO:0046872">
    <property type="term" value="F:metal ion binding"/>
    <property type="evidence" value="ECO:0007669"/>
    <property type="project" value="UniProtKB-KW"/>
</dbReference>
<dbReference type="eggNOG" id="COG0474">
    <property type="taxonomic scope" value="Bacteria"/>
</dbReference>
<dbReference type="PANTHER" id="PTHR24093">
    <property type="entry name" value="CATION TRANSPORTING ATPASE"/>
    <property type="match status" value="1"/>
</dbReference>
<dbReference type="GeneID" id="301215955"/>
<keyword evidence="4" id="KW-1003">Cell membrane</keyword>
<evidence type="ECO:0000256" key="14">
    <source>
        <dbReference type="ARBA" id="ARBA00023136"/>
    </source>
</evidence>
<evidence type="ECO:0000256" key="7">
    <source>
        <dbReference type="ARBA" id="ARBA00022723"/>
    </source>
</evidence>
<dbReference type="InterPro" id="IPR044492">
    <property type="entry name" value="P_typ_ATPase_HD_dom"/>
</dbReference>
<keyword evidence="13 16" id="KW-1133">Transmembrane helix</keyword>
<keyword evidence="5" id="KW-0813">Transport</keyword>
<dbReference type="SFLD" id="SFLDS00003">
    <property type="entry name" value="Haloacid_Dehalogenase"/>
    <property type="match status" value="1"/>
</dbReference>
<dbReference type="Pfam" id="PF00689">
    <property type="entry name" value="Cation_ATPase_C"/>
    <property type="match status" value="1"/>
</dbReference>
<dbReference type="CDD" id="cd02089">
    <property type="entry name" value="P-type_ATPase_Ca_prok"/>
    <property type="match status" value="1"/>
</dbReference>
<keyword evidence="5" id="KW-0109">Calcium transport</keyword>
<dbReference type="PRINTS" id="PR00119">
    <property type="entry name" value="CATATPASE"/>
</dbReference>
<evidence type="ECO:0000313" key="19">
    <source>
        <dbReference type="EMBL" id="EOW81037.1"/>
    </source>
</evidence>
<dbReference type="Proteomes" id="UP000014160">
    <property type="component" value="Unassembled WGS sequence"/>
</dbReference>
<dbReference type="InterPro" id="IPR006068">
    <property type="entry name" value="ATPase_P-typ_cation-transptr_C"/>
</dbReference>
<comment type="subcellular location">
    <subcellularLocation>
        <location evidence="1">Cell membrane</location>
        <topology evidence="1">Multi-pass membrane protein</topology>
    </subcellularLocation>
</comment>
<dbReference type="Gene3D" id="2.70.150.10">
    <property type="entry name" value="Calcium-transporting ATPase, cytoplasmic transduction domain A"/>
    <property type="match status" value="1"/>
</dbReference>
<dbReference type="PANTHER" id="PTHR24093:SF506">
    <property type="entry name" value="CATION-TRANSPORTING ATPASE PMA1"/>
    <property type="match status" value="1"/>
</dbReference>
<evidence type="ECO:0000256" key="10">
    <source>
        <dbReference type="ARBA" id="ARBA00022840"/>
    </source>
</evidence>
<dbReference type="GO" id="GO:0005886">
    <property type="term" value="C:plasma membrane"/>
    <property type="evidence" value="ECO:0007669"/>
    <property type="project" value="UniProtKB-SubCell"/>
</dbReference>
<keyword evidence="7" id="KW-0479">Metal-binding</keyword>
<evidence type="ECO:0000256" key="6">
    <source>
        <dbReference type="ARBA" id="ARBA00022692"/>
    </source>
</evidence>
<dbReference type="SMART" id="SM00831">
    <property type="entry name" value="Cation_ATPase_N"/>
    <property type="match status" value="1"/>
</dbReference>
<feature type="transmembrane region" description="Helical" evidence="16">
    <location>
        <begin position="277"/>
        <end position="304"/>
    </location>
</feature>
<dbReference type="Gene3D" id="3.40.50.1000">
    <property type="entry name" value="HAD superfamily/HAD-like"/>
    <property type="match status" value="1"/>
</dbReference>